<evidence type="ECO:0000313" key="2">
    <source>
        <dbReference type="Proteomes" id="UP000678499"/>
    </source>
</evidence>
<dbReference type="AlphaFoldDB" id="A0A7R9G7W1"/>
<protein>
    <submittedName>
        <fullName evidence="1">Uncharacterized protein</fullName>
    </submittedName>
</protein>
<name>A0A7R9G7W1_9CRUS</name>
<accession>A0A7R9G7W1</accession>
<keyword evidence="2" id="KW-1185">Reference proteome</keyword>
<sequence>MQAVCDGAASHYVIRLGGTTVRWAEQQVAKKRVKRNAVPKPQQDYYQSGYYSSRRCLPMDRTGDQSLNRTPLFIGVLPVFRRKISQLVASR</sequence>
<dbReference type="Proteomes" id="UP000678499">
    <property type="component" value="Unassembled WGS sequence"/>
</dbReference>
<gene>
    <name evidence="1" type="ORF">NMOB1V02_LOCUS276</name>
</gene>
<proteinExistence type="predicted"/>
<dbReference type="EMBL" id="OA882058">
    <property type="protein sequence ID" value="CAD7272334.1"/>
    <property type="molecule type" value="Genomic_DNA"/>
</dbReference>
<evidence type="ECO:0000313" key="1">
    <source>
        <dbReference type="EMBL" id="CAD7272334.1"/>
    </source>
</evidence>
<organism evidence="1">
    <name type="scientific">Notodromas monacha</name>
    <dbReference type="NCBI Taxonomy" id="399045"/>
    <lineage>
        <taxon>Eukaryota</taxon>
        <taxon>Metazoa</taxon>
        <taxon>Ecdysozoa</taxon>
        <taxon>Arthropoda</taxon>
        <taxon>Crustacea</taxon>
        <taxon>Oligostraca</taxon>
        <taxon>Ostracoda</taxon>
        <taxon>Podocopa</taxon>
        <taxon>Podocopida</taxon>
        <taxon>Cypridocopina</taxon>
        <taxon>Cypridoidea</taxon>
        <taxon>Cyprididae</taxon>
        <taxon>Notodromas</taxon>
    </lineage>
</organism>
<dbReference type="EMBL" id="CAJPEX010000021">
    <property type="protein sequence ID" value="CAG0912486.1"/>
    <property type="molecule type" value="Genomic_DNA"/>
</dbReference>
<reference evidence="1" key="1">
    <citation type="submission" date="2020-11" db="EMBL/GenBank/DDBJ databases">
        <authorList>
            <person name="Tran Van P."/>
        </authorList>
    </citation>
    <scope>NUCLEOTIDE SEQUENCE</scope>
</reference>